<dbReference type="Gene3D" id="1.10.510.10">
    <property type="entry name" value="Transferase(Phosphotransferase) domain 1"/>
    <property type="match status" value="1"/>
</dbReference>
<evidence type="ECO:0000313" key="2">
    <source>
        <dbReference type="EMBL" id="OHT15172.1"/>
    </source>
</evidence>
<dbReference type="PANTHER" id="PTHR44329">
    <property type="entry name" value="SERINE/THREONINE-PROTEIN KINASE TNNI3K-RELATED"/>
    <property type="match status" value="1"/>
</dbReference>
<dbReference type="InterPro" id="IPR011009">
    <property type="entry name" value="Kinase-like_dom_sf"/>
</dbReference>
<dbReference type="InterPro" id="IPR008271">
    <property type="entry name" value="Ser/Thr_kinase_AS"/>
</dbReference>
<dbReference type="InterPro" id="IPR001245">
    <property type="entry name" value="Ser-Thr/Tyr_kinase_cat_dom"/>
</dbReference>
<protein>
    <recommendedName>
        <fullName evidence="1">Protein kinase domain-containing protein</fullName>
    </recommendedName>
</protein>
<dbReference type="GO" id="GO:0004674">
    <property type="term" value="F:protein serine/threonine kinase activity"/>
    <property type="evidence" value="ECO:0007669"/>
    <property type="project" value="TreeGrafter"/>
</dbReference>
<dbReference type="EMBL" id="MLAK01000261">
    <property type="protein sequence ID" value="OHT15172.1"/>
    <property type="molecule type" value="Genomic_DNA"/>
</dbReference>
<gene>
    <name evidence="2" type="ORF">TRFO_14346</name>
</gene>
<dbReference type="InterPro" id="IPR051681">
    <property type="entry name" value="Ser/Thr_Kinases-Pseudokinases"/>
</dbReference>
<name>A0A1J4KZQ3_9EUKA</name>
<sequence>MSIKKFNNEDFEELSVLGHGSYSIVTLQKNKITGELVAIKTFTLTNDDERYEIDFMKEISILGTFNHPCIIGFHGFTSTEKDGKFVISYALDYMEKGCLDDILTDLNLGVEYPDFGPTQRSIIVLGIACAMRYLHYSSIKNGNVIHRDLKSGNVLLDSEYKPKLADFGFAKVITEGMLNTPKRGSWPWMAPEVMTSSEYGLKADVYSFAMLMYEVATGMMPFTQYDKMLDIYAAVVERKEKPILPEPRLMIYNLIEKCWNHDPDQRPDFIEIVPLLMTETFVLPGTDYNAYFEYAKQIQAFNPDELYLQ</sequence>
<keyword evidence="3" id="KW-1185">Reference proteome</keyword>
<proteinExistence type="predicted"/>
<dbReference type="Proteomes" id="UP000179807">
    <property type="component" value="Unassembled WGS sequence"/>
</dbReference>
<reference evidence="2" key="1">
    <citation type="submission" date="2016-10" db="EMBL/GenBank/DDBJ databases">
        <authorList>
            <person name="Benchimol M."/>
            <person name="Almeida L.G."/>
            <person name="Vasconcelos A.T."/>
            <person name="Perreira-Neves A."/>
            <person name="Rosa I.A."/>
            <person name="Tasca T."/>
            <person name="Bogo M.R."/>
            <person name="de Souza W."/>
        </authorList>
    </citation>
    <scope>NUCLEOTIDE SEQUENCE [LARGE SCALE GENOMIC DNA]</scope>
    <source>
        <strain evidence="2">K</strain>
    </source>
</reference>
<organism evidence="2 3">
    <name type="scientific">Tritrichomonas foetus</name>
    <dbReference type="NCBI Taxonomy" id="1144522"/>
    <lineage>
        <taxon>Eukaryota</taxon>
        <taxon>Metamonada</taxon>
        <taxon>Parabasalia</taxon>
        <taxon>Tritrichomonadida</taxon>
        <taxon>Tritrichomonadidae</taxon>
        <taxon>Tritrichomonas</taxon>
    </lineage>
</organism>
<dbReference type="PROSITE" id="PS50011">
    <property type="entry name" value="PROTEIN_KINASE_DOM"/>
    <property type="match status" value="1"/>
</dbReference>
<dbReference type="PRINTS" id="PR00109">
    <property type="entry name" value="TYRKINASE"/>
</dbReference>
<dbReference type="GeneID" id="94832463"/>
<dbReference type="AlphaFoldDB" id="A0A1J4KZQ3"/>
<dbReference type="GO" id="GO:0005524">
    <property type="term" value="F:ATP binding"/>
    <property type="evidence" value="ECO:0007669"/>
    <property type="project" value="InterPro"/>
</dbReference>
<comment type="caution">
    <text evidence="2">The sequence shown here is derived from an EMBL/GenBank/DDBJ whole genome shotgun (WGS) entry which is preliminary data.</text>
</comment>
<dbReference type="InterPro" id="IPR000719">
    <property type="entry name" value="Prot_kinase_dom"/>
</dbReference>
<evidence type="ECO:0000313" key="3">
    <source>
        <dbReference type="Proteomes" id="UP000179807"/>
    </source>
</evidence>
<dbReference type="SUPFAM" id="SSF56112">
    <property type="entry name" value="Protein kinase-like (PK-like)"/>
    <property type="match status" value="1"/>
</dbReference>
<dbReference type="PROSITE" id="PS00108">
    <property type="entry name" value="PROTEIN_KINASE_ST"/>
    <property type="match status" value="1"/>
</dbReference>
<dbReference type="Pfam" id="PF00069">
    <property type="entry name" value="Pkinase"/>
    <property type="match status" value="1"/>
</dbReference>
<dbReference type="PANTHER" id="PTHR44329:SF214">
    <property type="entry name" value="PROTEIN KINASE DOMAIN-CONTAINING PROTEIN"/>
    <property type="match status" value="1"/>
</dbReference>
<dbReference type="PIRSF" id="PIRSF000654">
    <property type="entry name" value="Integrin-linked_kinase"/>
    <property type="match status" value="1"/>
</dbReference>
<feature type="domain" description="Protein kinase" evidence="1">
    <location>
        <begin position="11"/>
        <end position="282"/>
    </location>
</feature>
<dbReference type="RefSeq" id="XP_068368308.1">
    <property type="nucleotide sequence ID" value="XM_068497759.1"/>
</dbReference>
<dbReference type="SMART" id="SM00220">
    <property type="entry name" value="S_TKc"/>
    <property type="match status" value="1"/>
</dbReference>
<accession>A0A1J4KZQ3</accession>
<evidence type="ECO:0000259" key="1">
    <source>
        <dbReference type="PROSITE" id="PS50011"/>
    </source>
</evidence>
<dbReference type="OrthoDB" id="4062651at2759"/>
<dbReference type="VEuPathDB" id="TrichDB:TRFO_14346"/>